<dbReference type="CDD" id="cd00054">
    <property type="entry name" value="EGF_CA"/>
    <property type="match status" value="1"/>
</dbReference>
<keyword evidence="7" id="KW-1185">Reference proteome</keyword>
<gene>
    <name evidence="6" type="ORF">JD844_023475</name>
</gene>
<evidence type="ECO:0000259" key="5">
    <source>
        <dbReference type="PROSITE" id="PS50026"/>
    </source>
</evidence>
<feature type="region of interest" description="Disordered" evidence="3">
    <location>
        <begin position="1248"/>
        <end position="1276"/>
    </location>
</feature>
<organism evidence="6 7">
    <name type="scientific">Phrynosoma platyrhinos</name>
    <name type="common">Desert horned lizard</name>
    <dbReference type="NCBI Taxonomy" id="52577"/>
    <lineage>
        <taxon>Eukaryota</taxon>
        <taxon>Metazoa</taxon>
        <taxon>Chordata</taxon>
        <taxon>Craniata</taxon>
        <taxon>Vertebrata</taxon>
        <taxon>Euteleostomi</taxon>
        <taxon>Lepidosauria</taxon>
        <taxon>Squamata</taxon>
        <taxon>Bifurcata</taxon>
        <taxon>Unidentata</taxon>
        <taxon>Episquamata</taxon>
        <taxon>Toxicofera</taxon>
        <taxon>Iguania</taxon>
        <taxon>Phrynosomatidae</taxon>
        <taxon>Phrynosomatinae</taxon>
        <taxon>Phrynosoma</taxon>
    </lineage>
</organism>
<evidence type="ECO:0000313" key="6">
    <source>
        <dbReference type="EMBL" id="KAH0621825.1"/>
    </source>
</evidence>
<evidence type="ECO:0000256" key="4">
    <source>
        <dbReference type="SAM" id="Phobius"/>
    </source>
</evidence>
<dbReference type="Proteomes" id="UP000826234">
    <property type="component" value="Unassembled WGS sequence"/>
</dbReference>
<dbReference type="PROSITE" id="PS00010">
    <property type="entry name" value="ASX_HYDROXYL"/>
    <property type="match status" value="1"/>
</dbReference>
<evidence type="ECO:0000256" key="2">
    <source>
        <dbReference type="PROSITE-ProRule" id="PRU00076"/>
    </source>
</evidence>
<dbReference type="EMBL" id="JAIPUX010003289">
    <property type="protein sequence ID" value="KAH0621825.1"/>
    <property type="molecule type" value="Genomic_DNA"/>
</dbReference>
<keyword evidence="4" id="KW-1133">Transmembrane helix</keyword>
<comment type="caution">
    <text evidence="6">The sequence shown here is derived from an EMBL/GenBank/DDBJ whole genome shotgun (WGS) entry which is preliminary data.</text>
</comment>
<dbReference type="SUPFAM" id="SSF49854">
    <property type="entry name" value="Spermadhesin, CUB domain"/>
    <property type="match status" value="2"/>
</dbReference>
<reference evidence="6 7" key="1">
    <citation type="journal article" date="2022" name="Gigascience">
        <title>A chromosome-level genome assembly and annotation of the desert horned lizard, Phrynosoma platyrhinos, provides insight into chromosomal rearrangements among reptiles.</title>
        <authorList>
            <person name="Koochekian N."/>
            <person name="Ascanio A."/>
            <person name="Farleigh K."/>
            <person name="Card D.C."/>
            <person name="Schield D.R."/>
            <person name="Castoe T.A."/>
            <person name="Jezkova T."/>
        </authorList>
    </citation>
    <scope>NUCLEOTIDE SEQUENCE [LARGE SCALE GENOMIC DNA]</scope>
    <source>
        <strain evidence="6">NK-2021</strain>
    </source>
</reference>
<dbReference type="InterPro" id="IPR000742">
    <property type="entry name" value="EGF"/>
</dbReference>
<dbReference type="InterPro" id="IPR000152">
    <property type="entry name" value="EGF-type_Asp/Asn_hydroxyl_site"/>
</dbReference>
<comment type="caution">
    <text evidence="2">Lacks conserved residue(s) required for the propagation of feature annotation.</text>
</comment>
<keyword evidence="4" id="KW-0472">Membrane</keyword>
<dbReference type="PROSITE" id="PS01187">
    <property type="entry name" value="EGF_CA"/>
    <property type="match status" value="1"/>
</dbReference>
<dbReference type="InterPro" id="IPR035914">
    <property type="entry name" value="Sperma_CUB_dom_sf"/>
</dbReference>
<protein>
    <recommendedName>
        <fullName evidence="5">EGF-like domain-containing protein</fullName>
    </recommendedName>
</protein>
<dbReference type="SMART" id="SM00179">
    <property type="entry name" value="EGF_CA"/>
    <property type="match status" value="1"/>
</dbReference>
<feature type="domain" description="EGF-like" evidence="5">
    <location>
        <begin position="1405"/>
        <end position="1443"/>
    </location>
</feature>
<dbReference type="PROSITE" id="PS50026">
    <property type="entry name" value="EGF_3"/>
    <property type="match status" value="1"/>
</dbReference>
<dbReference type="SUPFAM" id="SSF57196">
    <property type="entry name" value="EGF/Laminin"/>
    <property type="match status" value="1"/>
</dbReference>
<name>A0ABQ7SWW3_PHRPL</name>
<accession>A0ABQ7SWW3</accession>
<proteinExistence type="predicted"/>
<dbReference type="Gene3D" id="2.10.25.10">
    <property type="entry name" value="Laminin"/>
    <property type="match status" value="1"/>
</dbReference>
<feature type="transmembrane region" description="Helical" evidence="4">
    <location>
        <begin position="1466"/>
        <end position="1489"/>
    </location>
</feature>
<evidence type="ECO:0000313" key="7">
    <source>
        <dbReference type="Proteomes" id="UP000826234"/>
    </source>
</evidence>
<keyword evidence="4" id="KW-0812">Transmembrane</keyword>
<dbReference type="InterPro" id="IPR018097">
    <property type="entry name" value="EGF_Ca-bd_CS"/>
</dbReference>
<keyword evidence="1" id="KW-1015">Disulfide bond</keyword>
<sequence length="1566" mass="174439">MYIPVRSCHRRLRKKYGEFSPPKYLNGFEGNIWCNWTVWAGSKKHIVIYIEGFKSDEGCDKNEDKIFFHGVSSFAENMAVYACWGKEMHAFATYAKGVNVVFLMSHRTNPRKEGFVGKYYIFKQQETRLLPKDAIDSEMPAPEPSPGARNSIPQSNKESLLFILANASSIISSNHRINKAMEMNESLQASRKKASVVSLKDFIMKTENLSMVSTSSNGREKPSVIWRMSTEEIPVGLNESTTTPHLSSSDIPYFELAPIKEFYSSLEGTEFPSRMLISTLGSFLEDHLWMSSKSTQVRPRTSYQGQSDVGISLASKTPSRSDNVGFQVQSSHLVDLATQHGLSPSASIATTAHLITAELGLSYITTFSMRQDILSFPGQNLEPLPFHRIRAAHLLAVPNPEVILSDQEYILSPSMTQTHPFASSGSYQTLSVCAVLPTPTLSEQESGIFSIMPPDVSSSVKELRCAYAEEGTILQADTQLEAICPTASLLEPRASENAVETLSAAFLVNEFAPSFGLQTAKDVEIPLISPCYLDVVCTPKQEKGYLVTMLSSTLSVQEMIAPCSSYCADLECLFSAAVQPSIIQTLLGGKGDNDLGTESGEKDKKVLPLNTVKPLYLESKPELCSPLDRFTVSTLFPLHESFTNLPLISVPIMNAEKQSGNTIEHGFISSTAVVSLLSCNEMQTPAMLSPLPLEVVREGRGQTREPPKSWEMQHHAKWQQPSLEFIVADFEVPGTLLEAPSLREGLDWSTIQASKVGLLLNYRESGFPWLLVYFPVKSCHVILKDEAGTFSPPVLSRMQTNNWCNWTIWAGQHKHILVYIEGFEGRPDCEKNQDKIIFQGVSSSVESKVAYACRNHGTLIFAAQAVAVHVVFLSTFSSQNDIHKQFRGRYYVFENYEAASTGAKDPLLKSNSNFGLFSKSYVMHMGHIKDFVKTSRKLSKENWLPVTNKEKLEINESATQLEAFLKSAVGNHMQVSVLKSMENVTVHPFALKRMHVARPSIHDARSENEISSGNLKKILDVRSNILKNEEKSTYNPVFTSNSPHVPLKVKMKTKVVEMKDNGITIESAYHQNTATHWMPIYMSGFGRAVSGTSAFKKGIAFPQVSKEKQRIPVSSPKNMPRTILQSQQSNSGFSRKITDAIQTQQLLELKELKGEKMDNEIYRINSSNSEQYIIFTSAGKNESWRPELLVTEMPPNSTAKTLDHLDVLLAPSVGALNHNIMDAATTLSSHAVLSGNLKSTEVETAVITHSSNSETRYREHPQRKYMKPKPPYPPSGWKLRNSPSLKGENNSYDLLFEITFGIEHKGRLPPIKSDLEKALIESIKKKVQEKVKLFSDKIVEVKLKEVVRRDKTEMDRQNDPNLIFTFWLHLTSEEKNMSHLVHSQLEGLSGISVGVGEVRTVFVRDVNECSAGIGLCGIEAICLNGFGTYLCQCKEEYEDHSLTKSGTLCLRGPRSDIGSLYSYTEILVGTTVFLISVLVVVISVLCAIVKKKRTKKNVHFQEAALPGTPATSQLQQTPFDQNNIHHLLTLDPAQLKLRAKVPEWPLQVRTSPSETYSVSIEQSECL</sequence>
<evidence type="ECO:0000256" key="1">
    <source>
        <dbReference type="ARBA" id="ARBA00023157"/>
    </source>
</evidence>
<dbReference type="InterPro" id="IPR001881">
    <property type="entry name" value="EGF-like_Ca-bd_dom"/>
</dbReference>
<keyword evidence="2" id="KW-0245">EGF-like domain</keyword>
<evidence type="ECO:0000256" key="3">
    <source>
        <dbReference type="SAM" id="MobiDB-lite"/>
    </source>
</evidence>
<dbReference type="Gene3D" id="2.60.120.290">
    <property type="entry name" value="Spermadhesin, CUB domain"/>
    <property type="match status" value="1"/>
</dbReference>